<evidence type="ECO:0000313" key="6">
    <source>
        <dbReference type="EMBL" id="NNG66138.1"/>
    </source>
</evidence>
<evidence type="ECO:0000256" key="4">
    <source>
        <dbReference type="SAM" id="Coils"/>
    </source>
</evidence>
<evidence type="ECO:0000256" key="1">
    <source>
        <dbReference type="ARBA" id="ARBA00022612"/>
    </source>
</evidence>
<evidence type="ECO:0000313" key="7">
    <source>
        <dbReference type="Proteomes" id="UP000529861"/>
    </source>
</evidence>
<keyword evidence="3" id="KW-0378">Hydrolase</keyword>
<evidence type="ECO:0000256" key="3">
    <source>
        <dbReference type="ARBA" id="ARBA00022801"/>
    </source>
</evidence>
<protein>
    <submittedName>
        <fullName evidence="6">HK97 family phage prohead protease</fullName>
    </submittedName>
</protein>
<dbReference type="NCBIfam" id="TIGR01543">
    <property type="entry name" value="proheadase_HK97"/>
    <property type="match status" value="1"/>
</dbReference>
<keyword evidence="4" id="KW-0175">Coiled coil</keyword>
<organism evidence="6 7">
    <name type="scientific">Caldanaerobacter subterraneus</name>
    <dbReference type="NCBI Taxonomy" id="911092"/>
    <lineage>
        <taxon>Bacteria</taxon>
        <taxon>Bacillati</taxon>
        <taxon>Bacillota</taxon>
        <taxon>Clostridia</taxon>
        <taxon>Thermoanaerobacterales</taxon>
        <taxon>Thermoanaerobacteraceae</taxon>
        <taxon>Caldanaerobacter</taxon>
    </lineage>
</organism>
<dbReference type="Pfam" id="PF04586">
    <property type="entry name" value="Peptidase_S78"/>
    <property type="match status" value="1"/>
</dbReference>
<accession>A0A7Y2L5F3</accession>
<gene>
    <name evidence="6" type="ORF">HKI81_02645</name>
</gene>
<name>A0A7Y2L5F3_9THEO</name>
<evidence type="ECO:0000259" key="5">
    <source>
        <dbReference type="Pfam" id="PF04586"/>
    </source>
</evidence>
<dbReference type="GO" id="GO:0008233">
    <property type="term" value="F:peptidase activity"/>
    <property type="evidence" value="ECO:0007669"/>
    <property type="project" value="UniProtKB-KW"/>
</dbReference>
<dbReference type="GO" id="GO:0006508">
    <property type="term" value="P:proteolysis"/>
    <property type="evidence" value="ECO:0007669"/>
    <property type="project" value="UniProtKB-KW"/>
</dbReference>
<keyword evidence="2 6" id="KW-0645">Protease</keyword>
<keyword evidence="1" id="KW-1188">Viral release from host cell</keyword>
<dbReference type="AlphaFoldDB" id="A0A7Y2L5F3"/>
<dbReference type="EMBL" id="JABEQB010000005">
    <property type="protein sequence ID" value="NNG66138.1"/>
    <property type="molecule type" value="Genomic_DNA"/>
</dbReference>
<comment type="caution">
    <text evidence="6">The sequence shown here is derived from an EMBL/GenBank/DDBJ whole genome shotgun (WGS) entry which is preliminary data.</text>
</comment>
<feature type="coiled-coil region" evidence="4">
    <location>
        <begin position="202"/>
        <end position="232"/>
    </location>
</feature>
<dbReference type="Proteomes" id="UP000529861">
    <property type="component" value="Unassembled WGS sequence"/>
</dbReference>
<dbReference type="InterPro" id="IPR006433">
    <property type="entry name" value="Prohead_protease"/>
</dbReference>
<dbReference type="InterPro" id="IPR054613">
    <property type="entry name" value="Peptidase_S78_dom"/>
</dbReference>
<evidence type="ECO:0000256" key="2">
    <source>
        <dbReference type="ARBA" id="ARBA00022670"/>
    </source>
</evidence>
<sequence>MAGTKIPEKDVLGVYNHLAKHLRDAGLEPPTLKRSASISNKEVRTIQLNAEIRAVQQDDTQQKKIVGYALKFNQPSNDLGFIETIDKHALDNTDMSDVVALINHDANLVLGRTTSGTLKLKVDDIGLYFEVTPTDTSYARDLIANMEAGNITQCSFAFVVADDGDDWQIDEETGMITRTILDIAKLYDVSIVTFPAYSQTEAVVAQRKAQDLRAEAEQRKQRERLKKKLQIELELM</sequence>
<proteinExistence type="predicted"/>
<reference evidence="6 7" key="1">
    <citation type="submission" date="2020-04" db="EMBL/GenBank/DDBJ databases">
        <title>Draft genome sequence of Caldanaerobacter sunterraneus. strain 1523vc isolated from Griffin hot spring, Kamchatka, Russia.</title>
        <authorList>
            <person name="Toshchakov S.V."/>
            <person name="Podosokorskaya O.A."/>
            <person name="Kublanov I.V."/>
            <person name="Korzhenkov A."/>
            <person name="Patrushev M.V."/>
        </authorList>
    </citation>
    <scope>NUCLEOTIDE SEQUENCE [LARGE SCALE GENOMIC DNA]</scope>
    <source>
        <strain evidence="6 7">1523vc</strain>
    </source>
</reference>
<feature type="domain" description="Prohead serine protease" evidence="5">
    <location>
        <begin position="56"/>
        <end position="211"/>
    </location>
</feature>